<organism evidence="2 3">
    <name type="scientific">Mycobacterium parmense</name>
    <dbReference type="NCBI Taxonomy" id="185642"/>
    <lineage>
        <taxon>Bacteria</taxon>
        <taxon>Bacillati</taxon>
        <taxon>Actinomycetota</taxon>
        <taxon>Actinomycetes</taxon>
        <taxon>Mycobacteriales</taxon>
        <taxon>Mycobacteriaceae</taxon>
        <taxon>Mycobacterium</taxon>
        <taxon>Mycobacterium simiae complex</taxon>
    </lineage>
</organism>
<keyword evidence="3" id="KW-1185">Reference proteome</keyword>
<keyword evidence="1" id="KW-0812">Transmembrane</keyword>
<keyword evidence="1" id="KW-1133">Transmembrane helix</keyword>
<feature type="transmembrane region" description="Helical" evidence="1">
    <location>
        <begin position="47"/>
        <end position="64"/>
    </location>
</feature>
<reference evidence="2 3" key="1">
    <citation type="journal article" date="2019" name="Emerg. Microbes Infect.">
        <title>Comprehensive subspecies identification of 175 nontuberculous mycobacteria species based on 7547 genomic profiles.</title>
        <authorList>
            <person name="Matsumoto Y."/>
            <person name="Kinjo T."/>
            <person name="Motooka D."/>
            <person name="Nabeya D."/>
            <person name="Jung N."/>
            <person name="Uechi K."/>
            <person name="Horii T."/>
            <person name="Iida T."/>
            <person name="Fujita J."/>
            <person name="Nakamura S."/>
        </authorList>
    </citation>
    <scope>NUCLEOTIDE SEQUENCE [LARGE SCALE GENOMIC DNA]</scope>
    <source>
        <strain evidence="2 3">JCM 14742</strain>
    </source>
</reference>
<dbReference type="AlphaFoldDB" id="A0A7I7Z2D9"/>
<gene>
    <name evidence="2" type="ORF">MPRM_43720</name>
</gene>
<proteinExistence type="predicted"/>
<evidence type="ECO:0000256" key="1">
    <source>
        <dbReference type="SAM" id="Phobius"/>
    </source>
</evidence>
<evidence type="ECO:0000313" key="3">
    <source>
        <dbReference type="Proteomes" id="UP000467105"/>
    </source>
</evidence>
<keyword evidence="1" id="KW-0472">Membrane</keyword>
<evidence type="ECO:0000313" key="2">
    <source>
        <dbReference type="EMBL" id="BBZ47091.1"/>
    </source>
</evidence>
<sequence>MRNPSARAAVIIWLGGSAAALVTQGVFRKRFAQHSAWGYNGGWQREIAVWNFGTIVAGLGIAASGDEAARAQLRGLMVLSTLFALNHLAAALRAPKSWSNWIGAGANAGVLATGVPALLNSRRHASAAV</sequence>
<name>A0A7I7Z2D9_9MYCO</name>
<protein>
    <submittedName>
        <fullName evidence="2">Uncharacterized protein</fullName>
    </submittedName>
</protein>
<dbReference type="Proteomes" id="UP000467105">
    <property type="component" value="Chromosome"/>
</dbReference>
<dbReference type="EMBL" id="AP022614">
    <property type="protein sequence ID" value="BBZ47091.1"/>
    <property type="molecule type" value="Genomic_DNA"/>
</dbReference>
<accession>A0A7I7Z2D9</accession>